<name>A0ABQ5ABY9_9ASTR</name>
<reference evidence="2" key="1">
    <citation type="journal article" date="2022" name="Int. J. Mol. Sci.">
        <title>Draft Genome of Tanacetum Coccineum: Genomic Comparison of Closely Related Tanacetum-Family Plants.</title>
        <authorList>
            <person name="Yamashiro T."/>
            <person name="Shiraishi A."/>
            <person name="Nakayama K."/>
            <person name="Satake H."/>
        </authorList>
    </citation>
    <scope>NUCLEOTIDE SEQUENCE</scope>
</reference>
<keyword evidence="3" id="KW-1185">Reference proteome</keyword>
<organism evidence="2 3">
    <name type="scientific">Tanacetum coccineum</name>
    <dbReference type="NCBI Taxonomy" id="301880"/>
    <lineage>
        <taxon>Eukaryota</taxon>
        <taxon>Viridiplantae</taxon>
        <taxon>Streptophyta</taxon>
        <taxon>Embryophyta</taxon>
        <taxon>Tracheophyta</taxon>
        <taxon>Spermatophyta</taxon>
        <taxon>Magnoliopsida</taxon>
        <taxon>eudicotyledons</taxon>
        <taxon>Gunneridae</taxon>
        <taxon>Pentapetalae</taxon>
        <taxon>asterids</taxon>
        <taxon>campanulids</taxon>
        <taxon>Asterales</taxon>
        <taxon>Asteraceae</taxon>
        <taxon>Asteroideae</taxon>
        <taxon>Anthemideae</taxon>
        <taxon>Anthemidinae</taxon>
        <taxon>Tanacetum</taxon>
    </lineage>
</organism>
<dbReference type="Pfam" id="PF03004">
    <property type="entry name" value="Transposase_24"/>
    <property type="match status" value="1"/>
</dbReference>
<comment type="caution">
    <text evidence="2">The sequence shown here is derived from an EMBL/GenBank/DDBJ whole genome shotgun (WGS) entry which is preliminary data.</text>
</comment>
<accession>A0ABQ5ABY9</accession>
<sequence length="215" mass="24856">MSLKHFMVYLCYESWEKLPEADKASIIPSLEGYFDLRPHLNDETVITVNGKKKTIGSMVHAGLKKDFQDRYSDNKSKLKREHFNKQKTVKVATDNKPSGWQLEDDEWQKLIDYWLEPKRMAKSAKNAQNRSENKTPTYQGSKSYAQGRHEFNKKGRISPNNLQSARVRNRTSRPQNQDPNGQNLPLYARKLQSKNRDDLTVQTPGIDETLLLGFG</sequence>
<feature type="compositionally biased region" description="Polar residues" evidence="1">
    <location>
        <begin position="158"/>
        <end position="183"/>
    </location>
</feature>
<reference evidence="2" key="2">
    <citation type="submission" date="2022-01" db="EMBL/GenBank/DDBJ databases">
        <authorList>
            <person name="Yamashiro T."/>
            <person name="Shiraishi A."/>
            <person name="Satake H."/>
            <person name="Nakayama K."/>
        </authorList>
    </citation>
    <scope>NUCLEOTIDE SEQUENCE</scope>
</reference>
<evidence type="ECO:0000313" key="3">
    <source>
        <dbReference type="Proteomes" id="UP001151760"/>
    </source>
</evidence>
<dbReference type="Proteomes" id="UP001151760">
    <property type="component" value="Unassembled WGS sequence"/>
</dbReference>
<feature type="region of interest" description="Disordered" evidence="1">
    <location>
        <begin position="122"/>
        <end position="184"/>
    </location>
</feature>
<dbReference type="EMBL" id="BQNB010012092">
    <property type="protein sequence ID" value="GJS99081.1"/>
    <property type="molecule type" value="Genomic_DNA"/>
</dbReference>
<evidence type="ECO:0000256" key="1">
    <source>
        <dbReference type="SAM" id="MobiDB-lite"/>
    </source>
</evidence>
<evidence type="ECO:0000313" key="2">
    <source>
        <dbReference type="EMBL" id="GJS99081.1"/>
    </source>
</evidence>
<feature type="compositionally biased region" description="Polar residues" evidence="1">
    <location>
        <begin position="125"/>
        <end position="144"/>
    </location>
</feature>
<proteinExistence type="predicted"/>
<dbReference type="InterPro" id="IPR004252">
    <property type="entry name" value="Probable_transposase_24"/>
</dbReference>
<protein>
    <submittedName>
        <fullName evidence="2">Acidic leucine-rich nuclear phosphoprotein 32 family member A</fullName>
    </submittedName>
</protein>
<gene>
    <name evidence="2" type="ORF">Tco_0820251</name>
</gene>